<dbReference type="EC" id="6.3.3.3" evidence="9"/>
<comment type="subcellular location">
    <subcellularLocation>
        <location evidence="9">Cytoplasm</location>
    </subcellularLocation>
</comment>
<reference evidence="10 11" key="1">
    <citation type="submission" date="2018-05" db="EMBL/GenBank/DDBJ databases">
        <title>Genomic Encyclopedia of Type Strains, Phase IV (KMG-IV): sequencing the most valuable type-strain genomes for metagenomic binning, comparative biology and taxonomic classification.</title>
        <authorList>
            <person name="Goeker M."/>
        </authorList>
    </citation>
    <scope>NUCLEOTIDE SEQUENCE [LARGE SCALE GENOMIC DNA]</scope>
    <source>
        <strain evidence="10 11">DSM 24906</strain>
    </source>
</reference>
<keyword evidence="3 9" id="KW-0479">Metal-binding</keyword>
<comment type="subunit">
    <text evidence="9">Homodimer.</text>
</comment>
<keyword evidence="7 9" id="KW-0460">Magnesium</keyword>
<feature type="binding site" evidence="9">
    <location>
        <begin position="12"/>
        <end position="17"/>
    </location>
    <ligand>
        <name>ATP</name>
        <dbReference type="ChEBI" id="CHEBI:30616"/>
    </ligand>
</feature>
<sequence length="210" mass="24015">MIRIFITSTNTEIGKTYISSLIINKLKLTHKIEYCKPVASGGDEDINYIKTKTNIKTHNFYTFKTPVSPHLASQIEHIKICPKTIKNKISKINTEILLIEGAGGLITPITKNYHIYDLIKETNSKPILITHTNIGSINDTLLSIEFMKKENILPVGIIFNRYSGHFFEKDNINMIKNYTKLPIIGIINENNDKSKKIININKIIKECERK</sequence>
<feature type="binding site" evidence="9">
    <location>
        <position position="45"/>
    </location>
    <ligand>
        <name>Mg(2+)</name>
        <dbReference type="ChEBI" id="CHEBI:18420"/>
    </ligand>
</feature>
<evidence type="ECO:0000256" key="4">
    <source>
        <dbReference type="ARBA" id="ARBA00022741"/>
    </source>
</evidence>
<organism evidence="10 11">
    <name type="scientific">Oceanotoga teriensis</name>
    <dbReference type="NCBI Taxonomy" id="515440"/>
    <lineage>
        <taxon>Bacteria</taxon>
        <taxon>Thermotogati</taxon>
        <taxon>Thermotogota</taxon>
        <taxon>Thermotogae</taxon>
        <taxon>Petrotogales</taxon>
        <taxon>Petrotogaceae</taxon>
        <taxon>Oceanotoga</taxon>
    </lineage>
</organism>
<evidence type="ECO:0000256" key="6">
    <source>
        <dbReference type="ARBA" id="ARBA00022840"/>
    </source>
</evidence>
<feature type="binding site" evidence="9">
    <location>
        <position position="45"/>
    </location>
    <ligand>
        <name>ATP</name>
        <dbReference type="ChEBI" id="CHEBI:30616"/>
    </ligand>
</feature>
<keyword evidence="11" id="KW-1185">Reference proteome</keyword>
<dbReference type="Pfam" id="PF13500">
    <property type="entry name" value="AAA_26"/>
    <property type="match status" value="1"/>
</dbReference>
<evidence type="ECO:0000256" key="9">
    <source>
        <dbReference type="HAMAP-Rule" id="MF_00336"/>
    </source>
</evidence>
<evidence type="ECO:0000313" key="11">
    <source>
        <dbReference type="Proteomes" id="UP000245921"/>
    </source>
</evidence>
<dbReference type="GO" id="GO:0009102">
    <property type="term" value="P:biotin biosynthetic process"/>
    <property type="evidence" value="ECO:0007669"/>
    <property type="project" value="UniProtKB-UniRule"/>
</dbReference>
<dbReference type="InterPro" id="IPR027417">
    <property type="entry name" value="P-loop_NTPase"/>
</dbReference>
<dbReference type="CDD" id="cd03109">
    <property type="entry name" value="DTBS"/>
    <property type="match status" value="1"/>
</dbReference>
<accession>A0AA45C6X2</accession>
<keyword evidence="1 9" id="KW-0963">Cytoplasm</keyword>
<keyword evidence="2 9" id="KW-0436">Ligase</keyword>
<comment type="similarity">
    <text evidence="9">Belongs to the dethiobiotin synthetase family.</text>
</comment>
<dbReference type="SUPFAM" id="SSF52540">
    <property type="entry name" value="P-loop containing nucleoside triphosphate hydrolases"/>
    <property type="match status" value="1"/>
</dbReference>
<evidence type="ECO:0000256" key="1">
    <source>
        <dbReference type="ARBA" id="ARBA00022490"/>
    </source>
</evidence>
<comment type="caution">
    <text evidence="9">Lacks conserved residue(s) required for the propagation of feature annotation.</text>
</comment>
<dbReference type="GO" id="GO:0005829">
    <property type="term" value="C:cytosol"/>
    <property type="evidence" value="ECO:0007669"/>
    <property type="project" value="TreeGrafter"/>
</dbReference>
<feature type="binding site" evidence="9">
    <location>
        <position position="100"/>
    </location>
    <ligand>
        <name>Mg(2+)</name>
        <dbReference type="ChEBI" id="CHEBI:18420"/>
    </ligand>
</feature>
<dbReference type="PANTHER" id="PTHR43210:SF2">
    <property type="entry name" value="ATP-DEPENDENT DETHIOBIOTIN SYNTHETASE BIOD 2"/>
    <property type="match status" value="1"/>
</dbReference>
<dbReference type="GO" id="GO:0000287">
    <property type="term" value="F:magnesium ion binding"/>
    <property type="evidence" value="ECO:0007669"/>
    <property type="project" value="UniProtKB-UniRule"/>
</dbReference>
<evidence type="ECO:0000256" key="5">
    <source>
        <dbReference type="ARBA" id="ARBA00022756"/>
    </source>
</evidence>
<evidence type="ECO:0000313" key="10">
    <source>
        <dbReference type="EMBL" id="PWJ93218.1"/>
    </source>
</evidence>
<dbReference type="AlphaFoldDB" id="A0AA45C6X2"/>
<evidence type="ECO:0000256" key="7">
    <source>
        <dbReference type="ARBA" id="ARBA00022842"/>
    </source>
</evidence>
<dbReference type="PANTHER" id="PTHR43210">
    <property type="entry name" value="DETHIOBIOTIN SYNTHETASE"/>
    <property type="match status" value="1"/>
</dbReference>
<comment type="caution">
    <text evidence="10">The sequence shown here is derived from an EMBL/GenBank/DDBJ whole genome shotgun (WGS) entry which is preliminary data.</text>
</comment>
<feature type="binding site" evidence="9">
    <location>
        <begin position="100"/>
        <end position="103"/>
    </location>
    <ligand>
        <name>ATP</name>
        <dbReference type="ChEBI" id="CHEBI:30616"/>
    </ligand>
</feature>
<dbReference type="RefSeq" id="WP_109604748.1">
    <property type="nucleotide sequence ID" value="NZ_QGGI01000008.1"/>
</dbReference>
<dbReference type="PIRSF" id="PIRSF006755">
    <property type="entry name" value="DTB_synth"/>
    <property type="match status" value="1"/>
</dbReference>
<feature type="binding site" evidence="9">
    <location>
        <position position="16"/>
    </location>
    <ligand>
        <name>Mg(2+)</name>
        <dbReference type="ChEBI" id="CHEBI:18420"/>
    </ligand>
</feature>
<dbReference type="GO" id="GO:0005524">
    <property type="term" value="F:ATP binding"/>
    <property type="evidence" value="ECO:0007669"/>
    <property type="project" value="UniProtKB-UniRule"/>
</dbReference>
<gene>
    <name evidence="9" type="primary">bioD</name>
    <name evidence="10" type="ORF">C7380_10847</name>
</gene>
<evidence type="ECO:0000256" key="3">
    <source>
        <dbReference type="ARBA" id="ARBA00022723"/>
    </source>
</evidence>
<dbReference type="HAMAP" id="MF_00336">
    <property type="entry name" value="BioD"/>
    <property type="match status" value="1"/>
</dbReference>
<comment type="catalytic activity">
    <reaction evidence="9">
        <text>(7R,8S)-7,8-diammoniononanoate + CO2 + ATP = (4R,5S)-dethiobiotin + ADP + phosphate + 3 H(+)</text>
        <dbReference type="Rhea" id="RHEA:15805"/>
        <dbReference type="ChEBI" id="CHEBI:15378"/>
        <dbReference type="ChEBI" id="CHEBI:16526"/>
        <dbReference type="ChEBI" id="CHEBI:30616"/>
        <dbReference type="ChEBI" id="CHEBI:43474"/>
        <dbReference type="ChEBI" id="CHEBI:149469"/>
        <dbReference type="ChEBI" id="CHEBI:149473"/>
        <dbReference type="ChEBI" id="CHEBI:456216"/>
        <dbReference type="EC" id="6.3.3.3"/>
    </reaction>
</comment>
<dbReference type="Proteomes" id="UP000245921">
    <property type="component" value="Unassembled WGS sequence"/>
</dbReference>
<feature type="active site" evidence="9">
    <location>
        <position position="36"/>
    </location>
</feature>
<comment type="cofactor">
    <cofactor evidence="9">
        <name>Mg(2+)</name>
        <dbReference type="ChEBI" id="CHEBI:18420"/>
    </cofactor>
</comment>
<evidence type="ECO:0000256" key="8">
    <source>
        <dbReference type="ARBA" id="ARBA00047386"/>
    </source>
</evidence>
<feature type="binding site" evidence="9">
    <location>
        <position position="188"/>
    </location>
    <ligand>
        <name>ATP</name>
        <dbReference type="ChEBI" id="CHEBI:30616"/>
    </ligand>
</feature>
<evidence type="ECO:0000256" key="2">
    <source>
        <dbReference type="ARBA" id="ARBA00022598"/>
    </source>
</evidence>
<keyword evidence="6 9" id="KW-0067">ATP-binding</keyword>
<dbReference type="GO" id="GO:0004141">
    <property type="term" value="F:dethiobiotin synthase activity"/>
    <property type="evidence" value="ECO:0007669"/>
    <property type="project" value="UniProtKB-UniRule"/>
</dbReference>
<proteinExistence type="inferred from homology"/>
<dbReference type="InterPro" id="IPR004472">
    <property type="entry name" value="DTB_synth_BioD"/>
</dbReference>
<comment type="pathway">
    <text evidence="9">Cofactor biosynthesis; biotin biosynthesis; biotin from 7,8-diaminononanoate: step 1/2.</text>
</comment>
<protein>
    <recommendedName>
        <fullName evidence="9">ATP-dependent dethiobiotin synthetase BioD</fullName>
        <ecNumber evidence="9">6.3.3.3</ecNumber>
    </recommendedName>
    <alternativeName>
        <fullName evidence="9">DTB synthetase</fullName>
        <shortName evidence="9">DTBS</shortName>
    </alternativeName>
    <alternativeName>
        <fullName evidence="9">Dethiobiotin synthase</fullName>
    </alternativeName>
</protein>
<dbReference type="NCBIfam" id="TIGR00347">
    <property type="entry name" value="bioD"/>
    <property type="match status" value="1"/>
</dbReference>
<feature type="binding site" evidence="9">
    <location>
        <begin position="160"/>
        <end position="161"/>
    </location>
    <ligand>
        <name>ATP</name>
        <dbReference type="ChEBI" id="CHEBI:30616"/>
    </ligand>
</feature>
<comment type="function">
    <text evidence="9">Catalyzes a mechanistically unusual reaction, the ATP-dependent insertion of CO2 between the N7 and N8 nitrogen atoms of 7,8-diaminopelargonic acid (DAPA, also called 7,8-diammoniononanoate) to form a ureido ring.</text>
</comment>
<dbReference type="Gene3D" id="3.40.50.300">
    <property type="entry name" value="P-loop containing nucleotide triphosphate hydrolases"/>
    <property type="match status" value="1"/>
</dbReference>
<name>A0AA45C6X2_9BACT</name>
<keyword evidence="5 9" id="KW-0093">Biotin biosynthesis</keyword>
<dbReference type="EMBL" id="QGGI01000008">
    <property type="protein sequence ID" value="PWJ93218.1"/>
    <property type="molecule type" value="Genomic_DNA"/>
</dbReference>
<comment type="catalytic activity">
    <reaction evidence="8">
        <text>(7R,8S)-8-amino-7-(carboxyamino)nonanoate + ATP = (4R,5S)-dethiobiotin + ADP + phosphate + H(+)</text>
        <dbReference type="Rhea" id="RHEA:63684"/>
        <dbReference type="ChEBI" id="CHEBI:15378"/>
        <dbReference type="ChEBI" id="CHEBI:30616"/>
        <dbReference type="ChEBI" id="CHEBI:43474"/>
        <dbReference type="ChEBI" id="CHEBI:149470"/>
        <dbReference type="ChEBI" id="CHEBI:149473"/>
        <dbReference type="ChEBI" id="CHEBI:456216"/>
    </reaction>
</comment>
<keyword evidence="4 9" id="KW-0547">Nucleotide-binding</keyword>
<feature type="binding site" evidence="9">
    <location>
        <position position="40"/>
    </location>
    <ligand>
        <name>substrate</name>
    </ligand>
</feature>